<organism evidence="10 11">
    <name type="scientific">Sanghuangporus baumii</name>
    <name type="common">Phellinus baumii</name>
    <dbReference type="NCBI Taxonomy" id="108892"/>
    <lineage>
        <taxon>Eukaryota</taxon>
        <taxon>Fungi</taxon>
        <taxon>Dikarya</taxon>
        <taxon>Basidiomycota</taxon>
        <taxon>Agaricomycotina</taxon>
        <taxon>Agaricomycetes</taxon>
        <taxon>Hymenochaetales</taxon>
        <taxon>Hymenochaetaceae</taxon>
        <taxon>Sanghuangporus</taxon>
    </lineage>
</organism>
<dbReference type="GO" id="GO:1902600">
    <property type="term" value="P:proton transmembrane transport"/>
    <property type="evidence" value="ECO:0007669"/>
    <property type="project" value="InterPro"/>
</dbReference>
<dbReference type="GO" id="GO:0016020">
    <property type="term" value="C:membrane"/>
    <property type="evidence" value="ECO:0007669"/>
    <property type="project" value="UniProtKB-SubCell"/>
</dbReference>
<feature type="transmembrane region" description="Helical" evidence="8">
    <location>
        <begin position="434"/>
        <end position="454"/>
    </location>
</feature>
<name>A0A9Q5HT33_SANBA</name>
<feature type="compositionally biased region" description="Polar residues" evidence="7">
    <location>
        <begin position="52"/>
        <end position="61"/>
    </location>
</feature>
<dbReference type="PANTHER" id="PTHR32468">
    <property type="entry name" value="CATION/H + ANTIPORTER"/>
    <property type="match status" value="1"/>
</dbReference>
<sequence length="1128" mass="120350">MTDPAGVSALLEQLRSSQAWTDLQAQQNAPTSGQSIPRSEPPSQSPPLQDAADSSKNESQPSVASLLSQLGSASASRASSAQGTSISFLPSSSSMSAPSSGPSTKSVKDVQNYTFQQALPHLAQLSDDPTFVDAVLKLVLNYFLVQAMKQVFENELNKFDRERVMPAWGGLIARQQATLEELGVPAMFVTSEKPDMELLAVPGGIMGQFSEDIIFLAKRAAAEQAGIISGDNPAEYNASNPFRLWVIQAGIIVIFTQLLSVVLGRLRQPRVIAEVIGGVLLGPSVMGQIPGFTDNIFPSDSIPILSLTASVGLVFFLFLVGLEVDVSVMKRNARAAFFISATGLIIPLGLGAALAVPIYHDFVDSDVNYGHFILFVAVAVGITAFPVLCRILTETRLLETPVGVVTLAAGVGNDIVGWILLALAVALVNASTGLTALWVLLSGVGWVLFMLLPVKWAFRWLARKTGSLEGSHPSMLMMTITFLMVLVSAFFTDIIGIHAIFGGFLAGLVIPHEGGFAIALVEKLEDFVSLVFLPLYFAFSGLRTDLGLLDNGKTWGYVVFICVIAFVSKFFGCAVTAKLNGFSIRESGAIGTLMSCKGLVELIVLNVGFQAGILDTRLFSMFVLHAIVLTFITTPLTLLWYPESKRNRYGRDSKEKPVQLPPRDSGVTQGSYDETMKTKFAVVLNRVDHLPAIMILTQLLQRHAPTKRTSFGSINESDEKAVEHSTPTVQLSALRLVELTERTSAVLRSQESAALAAADALLSVVRTCGRMYRLPVSGELSVVSSDGFSREVTSFVNEQAAHMVVIPWSLRPTSTSGSGASEEQNVSFTTPFPVGSYNPFEGLFSAASAVGSGSVVYSTFIRKVFAESPADVALVIDRESSSPDVSNGTGDVDGHHLFLPFFGGPDDRLALELLVQLCTNATVSATVIRIHVTEESTAEDAGVERMDTIEEEKAVALSNFTVAGPGTTTADTHYGAQTTQTRMQSDTADDLVWSRYASKNTSSPPLPPSTLDALSHITFQTVSSSQPLRAALTRAAQVPETIIIVGRGRRLARESHRAELKRLLIASGHASRDAGAAGGEMSRTVGDVAAAFLLVPQGSTTAASTSAPTPKPGAVFVVQAAFPRGQAV</sequence>
<dbReference type="InterPro" id="IPR050794">
    <property type="entry name" value="CPA2_transporter"/>
</dbReference>
<keyword evidence="6 8" id="KW-0472">Membrane</keyword>
<keyword evidence="3 8" id="KW-0812">Transmembrane</keyword>
<dbReference type="Gene3D" id="1.20.1530.20">
    <property type="match status" value="1"/>
</dbReference>
<evidence type="ECO:0000256" key="8">
    <source>
        <dbReference type="SAM" id="Phobius"/>
    </source>
</evidence>
<feature type="compositionally biased region" description="Polar residues" evidence="7">
    <location>
        <begin position="18"/>
        <end position="37"/>
    </location>
</feature>
<evidence type="ECO:0000313" key="10">
    <source>
        <dbReference type="EMBL" id="OCB85400.1"/>
    </source>
</evidence>
<dbReference type="OrthoDB" id="2687058at2759"/>
<evidence type="ECO:0000256" key="4">
    <source>
        <dbReference type="ARBA" id="ARBA00022989"/>
    </source>
</evidence>
<accession>A0A9Q5HT33</accession>
<feature type="region of interest" description="Disordered" evidence="7">
    <location>
        <begin position="18"/>
        <end position="68"/>
    </location>
</feature>
<evidence type="ECO:0000256" key="5">
    <source>
        <dbReference type="ARBA" id="ARBA00023065"/>
    </source>
</evidence>
<keyword evidence="5" id="KW-0406">Ion transport</keyword>
<dbReference type="Proteomes" id="UP000757232">
    <property type="component" value="Unassembled WGS sequence"/>
</dbReference>
<feature type="transmembrane region" description="Helical" evidence="8">
    <location>
        <begin position="404"/>
        <end position="428"/>
    </location>
</feature>
<dbReference type="EMBL" id="LNZH02000209">
    <property type="protein sequence ID" value="OCB85400.1"/>
    <property type="molecule type" value="Genomic_DNA"/>
</dbReference>
<evidence type="ECO:0000256" key="6">
    <source>
        <dbReference type="ARBA" id="ARBA00023136"/>
    </source>
</evidence>
<reference evidence="10" key="1">
    <citation type="submission" date="2016-06" db="EMBL/GenBank/DDBJ databases">
        <title>Draft Genome sequence of the fungus Inonotus baumii.</title>
        <authorList>
            <person name="Zhu H."/>
            <person name="Lin W."/>
        </authorList>
    </citation>
    <scope>NUCLEOTIDE SEQUENCE</scope>
    <source>
        <strain evidence="10">821</strain>
    </source>
</reference>
<proteinExistence type="predicted"/>
<feature type="domain" description="Cation/H+ exchanger transmembrane" evidence="9">
    <location>
        <begin position="257"/>
        <end position="636"/>
    </location>
</feature>
<keyword evidence="2" id="KW-0813">Transport</keyword>
<feature type="transmembrane region" description="Helical" evidence="8">
    <location>
        <begin position="589"/>
        <end position="613"/>
    </location>
</feature>
<dbReference type="Pfam" id="PF00999">
    <property type="entry name" value="Na_H_Exchanger"/>
    <property type="match status" value="1"/>
</dbReference>
<protein>
    <recommendedName>
        <fullName evidence="9">Cation/H+ exchanger transmembrane domain-containing protein</fullName>
    </recommendedName>
</protein>
<keyword evidence="11" id="KW-1185">Reference proteome</keyword>
<feature type="transmembrane region" description="Helical" evidence="8">
    <location>
        <begin position="372"/>
        <end position="392"/>
    </location>
</feature>
<feature type="compositionally biased region" description="Basic and acidic residues" evidence="7">
    <location>
        <begin position="648"/>
        <end position="657"/>
    </location>
</feature>
<comment type="subcellular location">
    <subcellularLocation>
        <location evidence="1">Membrane</location>
        <topology evidence="1">Multi-pass membrane protein</topology>
    </subcellularLocation>
</comment>
<keyword evidence="4 8" id="KW-1133">Transmembrane helix</keyword>
<feature type="transmembrane region" description="Helical" evidence="8">
    <location>
        <begin position="527"/>
        <end position="543"/>
    </location>
</feature>
<gene>
    <name evidence="10" type="ORF">A7U60_g7408</name>
</gene>
<dbReference type="AlphaFoldDB" id="A0A9Q5HT33"/>
<evidence type="ECO:0000313" key="11">
    <source>
        <dbReference type="Proteomes" id="UP000757232"/>
    </source>
</evidence>
<evidence type="ECO:0000256" key="7">
    <source>
        <dbReference type="SAM" id="MobiDB-lite"/>
    </source>
</evidence>
<comment type="caution">
    <text evidence="10">The sequence shown here is derived from an EMBL/GenBank/DDBJ whole genome shotgun (WGS) entry which is preliminary data.</text>
</comment>
<feature type="transmembrane region" description="Helical" evidence="8">
    <location>
        <begin position="619"/>
        <end position="641"/>
    </location>
</feature>
<evidence type="ECO:0000259" key="9">
    <source>
        <dbReference type="Pfam" id="PF00999"/>
    </source>
</evidence>
<evidence type="ECO:0000256" key="1">
    <source>
        <dbReference type="ARBA" id="ARBA00004141"/>
    </source>
</evidence>
<evidence type="ECO:0000256" key="2">
    <source>
        <dbReference type="ARBA" id="ARBA00022448"/>
    </source>
</evidence>
<feature type="transmembrane region" description="Helical" evidence="8">
    <location>
        <begin position="242"/>
        <end position="264"/>
    </location>
</feature>
<dbReference type="InterPro" id="IPR006153">
    <property type="entry name" value="Cation/H_exchanger_TM"/>
</dbReference>
<feature type="transmembrane region" description="Helical" evidence="8">
    <location>
        <begin position="555"/>
        <end position="577"/>
    </location>
</feature>
<feature type="region of interest" description="Disordered" evidence="7">
    <location>
        <begin position="648"/>
        <end position="670"/>
    </location>
</feature>
<dbReference type="InterPro" id="IPR038770">
    <property type="entry name" value="Na+/solute_symporter_sf"/>
</dbReference>
<feature type="transmembrane region" description="Helical" evidence="8">
    <location>
        <begin position="336"/>
        <end position="360"/>
    </location>
</feature>
<feature type="transmembrane region" description="Helical" evidence="8">
    <location>
        <begin position="302"/>
        <end position="324"/>
    </location>
</feature>
<feature type="transmembrane region" description="Helical" evidence="8">
    <location>
        <begin position="271"/>
        <end position="290"/>
    </location>
</feature>
<dbReference type="PANTHER" id="PTHR32468:SF0">
    <property type="entry name" value="K(+)_H(+) ANTIPORTER 1"/>
    <property type="match status" value="1"/>
</dbReference>
<dbReference type="GO" id="GO:0015297">
    <property type="term" value="F:antiporter activity"/>
    <property type="evidence" value="ECO:0007669"/>
    <property type="project" value="InterPro"/>
</dbReference>
<evidence type="ECO:0000256" key="3">
    <source>
        <dbReference type="ARBA" id="ARBA00022692"/>
    </source>
</evidence>